<dbReference type="OrthoDB" id="1010796at2"/>
<protein>
    <recommendedName>
        <fullName evidence="5">Outer membrane protein beta-barrel domain-containing protein</fullName>
    </recommendedName>
</protein>
<feature type="coiled-coil region" evidence="1">
    <location>
        <begin position="717"/>
        <end position="776"/>
    </location>
</feature>
<sequence>MRNYLLLTLLLLSAAIARGQVRGVSYTIAPSASYNWFGSESGLEDAFMFGGRFGFGFGEYVELRATYLQTIDQQTNFAGLNLDIDSTFANQGVDLRRYGAELKLNVGRGTLLPYLLLGGGIQDTQREGLERAENIFGTAGFGLTLSAADRYTFGVEGKYIAYSGNAVRNLFDEVERQANNLDLDNFSANQVGTYSVAANLQFYLGGRRPGQLSEIDQKYLENFQGGISGLSVPIELGFARVDWDSELPYRDAYFAGGTAGFSFGPLISLRGFYYRGMTEEKINFDFDDITLYGADFRFNLSQASSGIVPYLSVGGGYIDLSEGYNDNIEAGEMFASSQGFASGGGGIYLKFGERVRLNGGVRALLTSGADLEDLNSTEQLTTSTMYTAGLGFTLGGNNRDNPDVVRQSTLEERLANQQQEFNRRADSIRLENQLELEALRSRYQDTIARLDQELIDALNAGDVETAAIIKEEQAEARAIVDEVQDRQNQLSLRDDQLAYERRQLERAEIDAALGREPQMVAPRTEMPRATTTNPDESVIVLRSQQIDRLIDAISQRNASAATGSTDLRSEQIAEINRRIERLEDRINQGDARFRSGSPSNAERVEIIERRFEEVRDGNNVRREMTPEARIRMLEQALDSTRRATGATTGDAAVQERINNLERQIEENRNAIPDSDLSAQERIDELERRLMDRIENVRDNRDDDEYRQEMIRDLTDYQSEMMSEIRELQRDLDRANRENARLQQEQRSAQERIDLERDRLRAERRDARRDAREESVTYQDSLGNVVTRPGTVGLEDITVNTGGVYLADDNAEGFFSNFTYTGMSGTAGFNFGDATGLGLGLRWHYKLGPDQRAEFMPEAYFGIGSPTTFGIFGNLVYPIISERSESTGLIPYAGIGIGALQIKDSENSDQLNFRPAINLLVGTYLPVGNGRVFVDFSTRNFFSVNQLTGGYRCNF</sequence>
<dbReference type="SUPFAM" id="SSF56925">
    <property type="entry name" value="OMPA-like"/>
    <property type="match status" value="2"/>
</dbReference>
<dbReference type="EMBL" id="SRSF01000008">
    <property type="protein sequence ID" value="THH36506.1"/>
    <property type="molecule type" value="Genomic_DNA"/>
</dbReference>
<reference evidence="3 4" key="1">
    <citation type="submission" date="2019-04" db="EMBL/GenBank/DDBJ databases">
        <title>Lewinella litorea sp. nov., isolated from a marine sand.</title>
        <authorList>
            <person name="Yoon J.-H."/>
        </authorList>
    </citation>
    <scope>NUCLEOTIDE SEQUENCE [LARGE SCALE GENOMIC DNA]</scope>
    <source>
        <strain evidence="3 4">HSMS-39</strain>
    </source>
</reference>
<gene>
    <name evidence="3" type="ORF">E4021_14665</name>
</gene>
<keyword evidence="4" id="KW-1185">Reference proteome</keyword>
<feature type="signal peptide" evidence="2">
    <location>
        <begin position="1"/>
        <end position="19"/>
    </location>
</feature>
<proteinExistence type="predicted"/>
<evidence type="ECO:0000313" key="3">
    <source>
        <dbReference type="EMBL" id="THH36506.1"/>
    </source>
</evidence>
<dbReference type="Gene3D" id="2.40.160.20">
    <property type="match status" value="2"/>
</dbReference>
<dbReference type="AlphaFoldDB" id="A0A4S4NAW3"/>
<evidence type="ECO:0000256" key="1">
    <source>
        <dbReference type="SAM" id="Coils"/>
    </source>
</evidence>
<evidence type="ECO:0000256" key="2">
    <source>
        <dbReference type="SAM" id="SignalP"/>
    </source>
</evidence>
<evidence type="ECO:0008006" key="5">
    <source>
        <dbReference type="Google" id="ProtNLM"/>
    </source>
</evidence>
<organism evidence="3 4">
    <name type="scientific">Neolewinella litorea</name>
    <dbReference type="NCBI Taxonomy" id="2562452"/>
    <lineage>
        <taxon>Bacteria</taxon>
        <taxon>Pseudomonadati</taxon>
        <taxon>Bacteroidota</taxon>
        <taxon>Saprospiria</taxon>
        <taxon>Saprospirales</taxon>
        <taxon>Lewinellaceae</taxon>
        <taxon>Neolewinella</taxon>
    </lineage>
</organism>
<dbReference type="RefSeq" id="WP_136460126.1">
    <property type="nucleotide sequence ID" value="NZ_SRSF01000008.1"/>
</dbReference>
<accession>A0A4S4NAW3</accession>
<evidence type="ECO:0000313" key="4">
    <source>
        <dbReference type="Proteomes" id="UP000308528"/>
    </source>
</evidence>
<feature type="coiled-coil region" evidence="1">
    <location>
        <begin position="433"/>
        <end position="489"/>
    </location>
</feature>
<dbReference type="InterPro" id="IPR011250">
    <property type="entry name" value="OMP/PagP_B-barrel"/>
</dbReference>
<feature type="coiled-coil region" evidence="1">
    <location>
        <begin position="565"/>
        <end position="592"/>
    </location>
</feature>
<feature type="chain" id="PRO_5020517252" description="Outer membrane protein beta-barrel domain-containing protein" evidence="2">
    <location>
        <begin position="20"/>
        <end position="954"/>
    </location>
</feature>
<dbReference type="Proteomes" id="UP000308528">
    <property type="component" value="Unassembled WGS sequence"/>
</dbReference>
<name>A0A4S4NAW3_9BACT</name>
<comment type="caution">
    <text evidence="3">The sequence shown here is derived from an EMBL/GenBank/DDBJ whole genome shotgun (WGS) entry which is preliminary data.</text>
</comment>
<keyword evidence="2" id="KW-0732">Signal</keyword>
<keyword evidence="1" id="KW-0175">Coiled coil</keyword>